<feature type="transmembrane region" description="Helical" evidence="4">
    <location>
        <begin position="6"/>
        <end position="32"/>
    </location>
</feature>
<comment type="similarity">
    <text evidence="1">Belongs to the glycosyltransferase 2 family.</text>
</comment>
<dbReference type="Proteomes" id="UP000184758">
    <property type="component" value="Unassembled WGS sequence"/>
</dbReference>
<dbReference type="PANTHER" id="PTHR43630:SF1">
    <property type="entry name" value="POLY-BETA-1,6-N-ACETYL-D-GLUCOSAMINE SYNTHASE"/>
    <property type="match status" value="1"/>
</dbReference>
<dbReference type="EMBL" id="FSRN01000001">
    <property type="protein sequence ID" value="SIO21837.1"/>
    <property type="molecule type" value="Genomic_DNA"/>
</dbReference>
<dbReference type="CDD" id="cd06423">
    <property type="entry name" value="CESA_like"/>
    <property type="match status" value="1"/>
</dbReference>
<reference evidence="7" key="1">
    <citation type="submission" date="2016-11" db="EMBL/GenBank/DDBJ databases">
        <authorList>
            <person name="Varghese N."/>
            <person name="Submissions S."/>
        </authorList>
    </citation>
    <scope>NUCLEOTIDE SEQUENCE [LARGE SCALE GENOMIC DNA]</scope>
    <source>
        <strain evidence="7">313</strain>
    </source>
</reference>
<keyword evidence="4" id="KW-0472">Membrane</keyword>
<gene>
    <name evidence="6" type="ORF">SAMN05878443_2002</name>
</gene>
<feature type="transmembrane region" description="Helical" evidence="4">
    <location>
        <begin position="380"/>
        <end position="401"/>
    </location>
</feature>
<dbReference type="AlphaFoldDB" id="A0A1N6HPY3"/>
<proteinExistence type="inferred from homology"/>
<keyword evidence="4" id="KW-1133">Transmembrane helix</keyword>
<dbReference type="eggNOG" id="COG1215">
    <property type="taxonomic scope" value="Bacteria"/>
</dbReference>
<evidence type="ECO:0000259" key="5">
    <source>
        <dbReference type="Pfam" id="PF00535"/>
    </source>
</evidence>
<dbReference type="GO" id="GO:0016757">
    <property type="term" value="F:glycosyltransferase activity"/>
    <property type="evidence" value="ECO:0007669"/>
    <property type="project" value="UniProtKB-KW"/>
</dbReference>
<keyword evidence="3 6" id="KW-0808">Transferase</keyword>
<sequence length="469" mass="54272">MMLIENFIYYFSMFILVYAITVTVLYLILILVSWKRLREFIEIIQTNITSVSHYTKPISIIVPAYNEEQTIVESVRSFLQLDYPEFEVIVVNDGSTDETMVKLIQFFDLYPVELDSDIKIETNLIKQAYKSHENSDLILLDKENGGKADALNAGINVSVYPFFCAIDADCIIEKDALLRIVSPFLKYEETIAVGGMVRIANGSTIKNGEIVQTKVPKKMIERFQVIEYFRAFLTSRVGWQRFNALMIISGAFGLFKKSAVLEVGGFERTIGEDMELVLRLHEKFRQNGEPYRIDFASDAVCWTQAPDSYKDLKGQRVRWHRGLFDSLNRHQKMMLNPKYGSVGLASMPYFFLVELLGPVIEMIGYIVMGVAIYLDILSSYVGIIFLLTCLMGILFSFSAILFEEISYKRYSNLKDILLLFMVSILEQFYYRPLTVWWRVKAFFNYRKGSKQWGTIERKNFDPKPKNNEI</sequence>
<evidence type="ECO:0000313" key="7">
    <source>
        <dbReference type="Proteomes" id="UP000184758"/>
    </source>
</evidence>
<feature type="domain" description="Glycosyltransferase 2-like" evidence="5">
    <location>
        <begin position="59"/>
        <end position="211"/>
    </location>
</feature>
<dbReference type="STRING" id="28230.SAMN05878443_2002"/>
<keyword evidence="2" id="KW-0328">Glycosyltransferase</keyword>
<name>A0A1N6HPY3_9LACT</name>
<evidence type="ECO:0000256" key="3">
    <source>
        <dbReference type="ARBA" id="ARBA00022679"/>
    </source>
</evidence>
<evidence type="ECO:0000256" key="1">
    <source>
        <dbReference type="ARBA" id="ARBA00006739"/>
    </source>
</evidence>
<accession>A0A1N6HPY3</accession>
<feature type="transmembrane region" description="Helical" evidence="4">
    <location>
        <begin position="413"/>
        <end position="430"/>
    </location>
</feature>
<evidence type="ECO:0000313" key="6">
    <source>
        <dbReference type="EMBL" id="SIO21837.1"/>
    </source>
</evidence>
<evidence type="ECO:0000256" key="4">
    <source>
        <dbReference type="SAM" id="Phobius"/>
    </source>
</evidence>
<keyword evidence="4" id="KW-0812">Transmembrane</keyword>
<protein>
    <submittedName>
        <fullName evidence="6">Glycosyltransferase, catalytic subunit of cellulose synthase and poly-beta-1,6-N-acetylglucosamine synthase</fullName>
    </submittedName>
</protein>
<dbReference type="Pfam" id="PF00535">
    <property type="entry name" value="Glycos_transf_2"/>
    <property type="match status" value="1"/>
</dbReference>
<dbReference type="Gene3D" id="3.90.550.10">
    <property type="entry name" value="Spore Coat Polysaccharide Biosynthesis Protein SpsA, Chain A"/>
    <property type="match status" value="1"/>
</dbReference>
<organism evidence="6 7">
    <name type="scientific">Carnobacterium alterfunditum</name>
    <dbReference type="NCBI Taxonomy" id="28230"/>
    <lineage>
        <taxon>Bacteria</taxon>
        <taxon>Bacillati</taxon>
        <taxon>Bacillota</taxon>
        <taxon>Bacilli</taxon>
        <taxon>Lactobacillales</taxon>
        <taxon>Carnobacteriaceae</taxon>
        <taxon>Carnobacterium</taxon>
    </lineage>
</organism>
<dbReference type="InterPro" id="IPR001173">
    <property type="entry name" value="Glyco_trans_2-like"/>
</dbReference>
<dbReference type="RefSeq" id="WP_051905710.1">
    <property type="nucleotide sequence ID" value="NZ_FSRN01000001.1"/>
</dbReference>
<keyword evidence="7" id="KW-1185">Reference proteome</keyword>
<feature type="transmembrane region" description="Helical" evidence="4">
    <location>
        <begin position="349"/>
        <end position="374"/>
    </location>
</feature>
<dbReference type="OrthoDB" id="9766299at2"/>
<dbReference type="PANTHER" id="PTHR43630">
    <property type="entry name" value="POLY-BETA-1,6-N-ACETYL-D-GLUCOSAMINE SYNTHASE"/>
    <property type="match status" value="1"/>
</dbReference>
<dbReference type="Pfam" id="PF03142">
    <property type="entry name" value="Chitin_synth_2"/>
    <property type="match status" value="1"/>
</dbReference>
<dbReference type="InterPro" id="IPR029044">
    <property type="entry name" value="Nucleotide-diphossugar_trans"/>
</dbReference>
<dbReference type="SUPFAM" id="SSF53448">
    <property type="entry name" value="Nucleotide-diphospho-sugar transferases"/>
    <property type="match status" value="1"/>
</dbReference>
<evidence type="ECO:0000256" key="2">
    <source>
        <dbReference type="ARBA" id="ARBA00022676"/>
    </source>
</evidence>